<dbReference type="EMBL" id="CP071793">
    <property type="protein sequence ID" value="QTD51273.1"/>
    <property type="molecule type" value="Genomic_DNA"/>
</dbReference>
<evidence type="ECO:0000313" key="2">
    <source>
        <dbReference type="EMBL" id="QTD51273.1"/>
    </source>
</evidence>
<accession>A0A8A4TP00</accession>
<dbReference type="AlphaFoldDB" id="A0A8A4TP00"/>
<reference evidence="2" key="1">
    <citation type="submission" date="2021-03" db="EMBL/GenBank/DDBJ databases">
        <title>Acanthopleuribacteraceae sp. M133.</title>
        <authorList>
            <person name="Wang G."/>
        </authorList>
    </citation>
    <scope>NUCLEOTIDE SEQUENCE</scope>
    <source>
        <strain evidence="2">M133</strain>
    </source>
</reference>
<dbReference type="Pfam" id="PF07635">
    <property type="entry name" value="PSCyt1"/>
    <property type="match status" value="1"/>
</dbReference>
<gene>
    <name evidence="2" type="ORF">J3U87_02295</name>
</gene>
<keyword evidence="3" id="KW-1185">Reference proteome</keyword>
<dbReference type="Proteomes" id="UP000663929">
    <property type="component" value="Chromosome"/>
</dbReference>
<feature type="domain" description="Cytochrome C Planctomycete-type" evidence="1">
    <location>
        <begin position="249"/>
        <end position="298"/>
    </location>
</feature>
<dbReference type="PROSITE" id="PS00018">
    <property type="entry name" value="EF_HAND_1"/>
    <property type="match status" value="1"/>
</dbReference>
<evidence type="ECO:0000259" key="1">
    <source>
        <dbReference type="Pfam" id="PF07635"/>
    </source>
</evidence>
<dbReference type="InterPro" id="IPR018247">
    <property type="entry name" value="EF_Hand_1_Ca_BS"/>
</dbReference>
<evidence type="ECO:0000313" key="3">
    <source>
        <dbReference type="Proteomes" id="UP000663929"/>
    </source>
</evidence>
<dbReference type="Pfam" id="PF17963">
    <property type="entry name" value="Big_9"/>
    <property type="match status" value="1"/>
</dbReference>
<proteinExistence type="predicted"/>
<name>A0A8A4TP00_SULCO</name>
<sequence>MLWILASLMAQIGVDAGPAPASCGGSIVTLAASPVNPPARFEIQWEDAPEPGIFLVVTPLETTEYRVFLTDLDTDIVYEATTRVLVHPGSPDLFSDGILDSKDWGQWFAAWGEAPPDEDYDPDRDQVLTLLDWFYFCNLVDFPENTPPSLTVEATTFTFESQSVSISYEANDAEQQPLLVIARQPDHGFVNVINGILRYLPDEQFVGNDSFEVAATDGRLTTLPETVAIEVLPPDNYTDLLTDIFEVHCWACHINASEGGLNLSTYDEAETGGNSGPAFIPFEPNLSPLYDRVVSDEMPLGRDPLSQLEKERIRDWIQRGARRK</sequence>
<dbReference type="Gene3D" id="2.60.40.3440">
    <property type="match status" value="1"/>
</dbReference>
<protein>
    <recommendedName>
        <fullName evidence="1">Cytochrome C Planctomycete-type domain-containing protein</fullName>
    </recommendedName>
</protein>
<dbReference type="RefSeq" id="WP_237381405.1">
    <property type="nucleotide sequence ID" value="NZ_CP071793.1"/>
</dbReference>
<organism evidence="2 3">
    <name type="scientific">Sulfidibacter corallicola</name>
    <dbReference type="NCBI Taxonomy" id="2818388"/>
    <lineage>
        <taxon>Bacteria</taxon>
        <taxon>Pseudomonadati</taxon>
        <taxon>Acidobacteriota</taxon>
        <taxon>Holophagae</taxon>
        <taxon>Acanthopleuribacterales</taxon>
        <taxon>Acanthopleuribacteraceae</taxon>
        <taxon>Sulfidibacter</taxon>
    </lineage>
</organism>
<dbReference type="InterPro" id="IPR011429">
    <property type="entry name" value="Cyt_c_Planctomycete-type"/>
</dbReference>
<dbReference type="KEGG" id="scor:J3U87_02295"/>